<sequence length="330" mass="37012">MSENECNWIEIFIETTKEGFEPVSGIIYQCGITGVMIEDADDFNDFLENPDRDWDYIEDELVDQKKAAKNGITFFVRDNVNGKETFNIVKEMLQTAKENEKNIDFGSLEITVKNIKEDDWANNWKKYFKPFAVGDKIVIRPSWEEYNDDGSKIVLKIDPGHVFGTGTHETTQLCIELIEEYVKENDMVLDIGCGSGILSIASLLLGAEHAEAVDIDPNAIDIAYTNAGMNNIGKDVYSVLSGNILVDDELDERYRGNKFDVVEANIVADVIIALTDKISNYIKDGGIFISSGIIAERLDDVLEALKSHNFDVLHVKNKKGWAAIASRYSN</sequence>
<dbReference type="Gene3D" id="3.40.50.150">
    <property type="entry name" value="Vaccinia Virus protein VP39"/>
    <property type="match status" value="1"/>
</dbReference>
<keyword evidence="6" id="KW-0687">Ribonucleoprotein</keyword>
<dbReference type="PANTHER" id="PTHR43648:SF1">
    <property type="entry name" value="ELECTRON TRANSFER FLAVOPROTEIN BETA SUBUNIT LYSINE METHYLTRANSFERASE"/>
    <property type="match status" value="1"/>
</dbReference>
<dbReference type="GO" id="GO:0032259">
    <property type="term" value="P:methylation"/>
    <property type="evidence" value="ECO:0007669"/>
    <property type="project" value="UniProtKB-KW"/>
</dbReference>
<dbReference type="InterPro" id="IPR029063">
    <property type="entry name" value="SAM-dependent_MTases_sf"/>
</dbReference>
<comment type="caution">
    <text evidence="6">The sequence shown here is derived from an EMBL/GenBank/DDBJ whole genome shotgun (WGS) entry which is preliminary data.</text>
</comment>
<dbReference type="GO" id="GO:0005840">
    <property type="term" value="C:ribosome"/>
    <property type="evidence" value="ECO:0007669"/>
    <property type="project" value="UniProtKB-KW"/>
</dbReference>
<dbReference type="PANTHER" id="PTHR43648">
    <property type="entry name" value="ELECTRON TRANSFER FLAVOPROTEIN BETA SUBUNIT LYSINE METHYLTRANSFERASE"/>
    <property type="match status" value="1"/>
</dbReference>
<evidence type="ECO:0000256" key="4">
    <source>
        <dbReference type="ARBA" id="ARBA00022679"/>
    </source>
</evidence>
<protein>
    <submittedName>
        <fullName evidence="6">Ribosomal protein L11 methyltransferase</fullName>
        <ecNumber evidence="6">2.1.1.-</ecNumber>
    </submittedName>
</protein>
<organism evidence="6">
    <name type="scientific">bioreactor metagenome</name>
    <dbReference type="NCBI Taxonomy" id="1076179"/>
    <lineage>
        <taxon>unclassified sequences</taxon>
        <taxon>metagenomes</taxon>
        <taxon>ecological metagenomes</taxon>
    </lineage>
</organism>
<name>A0A644XTS9_9ZZZZ</name>
<dbReference type="PIRSF" id="PIRSF000401">
    <property type="entry name" value="RPL11_MTase"/>
    <property type="match status" value="1"/>
</dbReference>
<dbReference type="EC" id="2.1.1.-" evidence="6"/>
<evidence type="ECO:0000256" key="1">
    <source>
        <dbReference type="ARBA" id="ARBA00009741"/>
    </source>
</evidence>
<dbReference type="NCBIfam" id="TIGR00406">
    <property type="entry name" value="prmA"/>
    <property type="match status" value="1"/>
</dbReference>
<proteinExistence type="inferred from homology"/>
<keyword evidence="3 6" id="KW-0489">Methyltransferase</keyword>
<dbReference type="SUPFAM" id="SSF53335">
    <property type="entry name" value="S-adenosyl-L-methionine-dependent methyltransferases"/>
    <property type="match status" value="1"/>
</dbReference>
<keyword evidence="6" id="KW-0689">Ribosomal protein</keyword>
<comment type="similarity">
    <text evidence="1">Belongs to the methyltransferase superfamily. PrmA family.</text>
</comment>
<gene>
    <name evidence="6" type="primary">prmA_20</name>
    <name evidence="6" type="ORF">SDC9_65596</name>
</gene>
<evidence type="ECO:0000256" key="2">
    <source>
        <dbReference type="ARBA" id="ARBA00022490"/>
    </source>
</evidence>
<reference evidence="6" key="1">
    <citation type="submission" date="2019-08" db="EMBL/GenBank/DDBJ databases">
        <authorList>
            <person name="Kucharzyk K."/>
            <person name="Murdoch R.W."/>
            <person name="Higgins S."/>
            <person name="Loffler F."/>
        </authorList>
    </citation>
    <scope>NUCLEOTIDE SEQUENCE</scope>
</reference>
<dbReference type="HAMAP" id="MF_00735">
    <property type="entry name" value="Methyltr_PrmA"/>
    <property type="match status" value="1"/>
</dbReference>
<dbReference type="AlphaFoldDB" id="A0A644XTS9"/>
<keyword evidence="2" id="KW-0963">Cytoplasm</keyword>
<keyword evidence="5" id="KW-0949">S-adenosyl-L-methionine</keyword>
<dbReference type="CDD" id="cd02440">
    <property type="entry name" value="AdoMet_MTases"/>
    <property type="match status" value="1"/>
</dbReference>
<evidence type="ECO:0000313" key="6">
    <source>
        <dbReference type="EMBL" id="MPM19178.1"/>
    </source>
</evidence>
<dbReference type="GO" id="GO:0008276">
    <property type="term" value="F:protein methyltransferase activity"/>
    <property type="evidence" value="ECO:0007669"/>
    <property type="project" value="InterPro"/>
</dbReference>
<evidence type="ECO:0000256" key="5">
    <source>
        <dbReference type="ARBA" id="ARBA00022691"/>
    </source>
</evidence>
<accession>A0A644XTS9</accession>
<evidence type="ECO:0000256" key="3">
    <source>
        <dbReference type="ARBA" id="ARBA00022603"/>
    </source>
</evidence>
<dbReference type="Pfam" id="PF06325">
    <property type="entry name" value="PrmA"/>
    <property type="match status" value="1"/>
</dbReference>
<dbReference type="EMBL" id="VSSQ01003126">
    <property type="protein sequence ID" value="MPM19178.1"/>
    <property type="molecule type" value="Genomic_DNA"/>
</dbReference>
<dbReference type="InterPro" id="IPR050078">
    <property type="entry name" value="Ribosomal_L11_MeTrfase_PrmA"/>
</dbReference>
<dbReference type="InterPro" id="IPR004498">
    <property type="entry name" value="Ribosomal_PrmA_MeTrfase"/>
</dbReference>
<keyword evidence="4 6" id="KW-0808">Transferase</keyword>